<dbReference type="InterPro" id="IPR014729">
    <property type="entry name" value="Rossmann-like_a/b/a_fold"/>
</dbReference>
<dbReference type="Pfam" id="PF01902">
    <property type="entry name" value="Diphthami_syn_2"/>
    <property type="match status" value="1"/>
</dbReference>
<dbReference type="InterPro" id="IPR002761">
    <property type="entry name" value="Diphthami_syn_dom"/>
</dbReference>
<dbReference type="AlphaFoldDB" id="A0A0L0HM09"/>
<evidence type="ECO:0000256" key="5">
    <source>
        <dbReference type="ARBA" id="ARBA00022598"/>
    </source>
</evidence>
<dbReference type="InterPro" id="IPR035959">
    <property type="entry name" value="RutC-like_sf"/>
</dbReference>
<dbReference type="Gene3D" id="3.90.1490.10">
    <property type="entry name" value="putative n-type atp pyrophosphatase, domain 2"/>
    <property type="match status" value="1"/>
</dbReference>
<evidence type="ECO:0000256" key="6">
    <source>
        <dbReference type="ARBA" id="ARBA00022741"/>
    </source>
</evidence>
<dbReference type="EMBL" id="KQ257453">
    <property type="protein sequence ID" value="KND01955.1"/>
    <property type="molecule type" value="Genomic_DNA"/>
</dbReference>
<dbReference type="FunCoup" id="A0A0L0HM09">
    <property type="interactions" value="22"/>
</dbReference>
<dbReference type="CDD" id="cd06156">
    <property type="entry name" value="eu_AANH_C_2"/>
    <property type="match status" value="1"/>
</dbReference>
<dbReference type="Gene3D" id="3.30.1330.40">
    <property type="entry name" value="RutC-like"/>
    <property type="match status" value="2"/>
</dbReference>
<accession>A0A0L0HM09</accession>
<protein>
    <recommendedName>
        <fullName evidence="4">Diphthine--ammonia ligase</fullName>
        <ecNumber evidence="3">6.3.1.14</ecNumber>
    </recommendedName>
    <alternativeName>
        <fullName evidence="9">ATP-binding domain-containing protein 4</fullName>
    </alternativeName>
    <alternativeName>
        <fullName evidence="8">Diphthamide synthase</fullName>
    </alternativeName>
    <alternativeName>
        <fullName evidence="10">Diphthamide synthetase</fullName>
    </alternativeName>
    <alternativeName>
        <fullName evidence="11">Protein DPH6 homolog</fullName>
    </alternativeName>
</protein>
<dbReference type="OMA" id="HCRLAQS"/>
<evidence type="ECO:0000256" key="3">
    <source>
        <dbReference type="ARBA" id="ARBA00012089"/>
    </source>
</evidence>
<evidence type="ECO:0000313" key="15">
    <source>
        <dbReference type="Proteomes" id="UP000053201"/>
    </source>
</evidence>
<dbReference type="GO" id="GO:0005524">
    <property type="term" value="F:ATP binding"/>
    <property type="evidence" value="ECO:0007669"/>
    <property type="project" value="UniProtKB-KW"/>
</dbReference>
<dbReference type="OrthoDB" id="686384at2759"/>
<dbReference type="Proteomes" id="UP000053201">
    <property type="component" value="Unassembled WGS sequence"/>
</dbReference>
<dbReference type="eggNOG" id="KOG2317">
    <property type="taxonomic scope" value="Eukaryota"/>
</dbReference>
<dbReference type="PANTHER" id="PTHR12196:SF2">
    <property type="entry name" value="DIPHTHINE--AMMONIA LIGASE"/>
    <property type="match status" value="1"/>
</dbReference>
<name>A0A0L0HM09_SPIPD</name>
<dbReference type="Pfam" id="PF01042">
    <property type="entry name" value="Ribonuc_L-PSP"/>
    <property type="match status" value="1"/>
</dbReference>
<evidence type="ECO:0000256" key="7">
    <source>
        <dbReference type="ARBA" id="ARBA00022840"/>
    </source>
</evidence>
<evidence type="ECO:0000256" key="9">
    <source>
        <dbReference type="ARBA" id="ARBA00031202"/>
    </source>
</evidence>
<evidence type="ECO:0000313" key="14">
    <source>
        <dbReference type="EMBL" id="KND01955.1"/>
    </source>
</evidence>
<dbReference type="CDD" id="cd06155">
    <property type="entry name" value="eu_AANH_C_1"/>
    <property type="match status" value="1"/>
</dbReference>
<dbReference type="EC" id="6.3.1.14" evidence="3"/>
<comment type="pathway">
    <text evidence="1">Protein modification; peptidyl-diphthamide biosynthesis.</text>
</comment>
<dbReference type="SUPFAM" id="SSF52402">
    <property type="entry name" value="Adenine nucleotide alpha hydrolases-like"/>
    <property type="match status" value="1"/>
</dbReference>
<dbReference type="GO" id="GO:0017183">
    <property type="term" value="P:protein histidyl modification to diphthamide"/>
    <property type="evidence" value="ECO:0007669"/>
    <property type="project" value="TreeGrafter"/>
</dbReference>
<evidence type="ECO:0000259" key="13">
    <source>
        <dbReference type="Pfam" id="PF01902"/>
    </source>
</evidence>
<sequence>MKVVALISGGKDSCFNMMHCVANGHEIVALANLKPAAATGKDELDSYMYQTVGHDAIELYRDCMNLPLFRREIRGEARAQGADYRPTVDDEVEDLYELLSAVKAAIPDVEGVASGAILSNYQRVRVENVCSRLGLTSFAYLWRRDQKQLLEEMIESGLDAVLIKVAAMGLKRNHLGKTLNEMYPHLLQMHERFDAHICGEGGEFESFTRDCPLFVKRIILDEVETVIHSDDAVAVVAYLRIKKAHVEDKAPEDIGLTEEQRAMLLSNGRTTNTDCPSKEVASLMVQEMSSDLLVDKEQSATPLRCRPENRWRPPYFTIPGIQVQNVTPNKAQGTLEEETTIILDYLQGQLVSCGLTWDNVVMMHVYVRDMSAFGRLNAAYNRYFGLNPPPRVTVEVALPGDSQVQIDCLAYQYADPAHRKETLHVQSVSYWAPANIGPYSQAAMVSDHIYVAGQIGLIPNTMQLPSATSVDPTRRIMAGLMEEITTSLRSLERIVVALSADVARDAAACVCYVTDARFGLVARKIWEERVGPQVPAVFVTVPGLPRNAKVEWQVLFGNRSARRSLVDEYHEEPVIEVLERYLQAQSSVDADICWEVQSWHRGNLGCVVGTCGQRDLSTPLTQSILTTAWRTLLASLSEILDGVSERTLGVKEVISIRVFYHCNIPLAWIEKAVKWETASGQGDFITFVPVSNINASLSALAVSVHASRSSPEV</sequence>
<dbReference type="InterPro" id="IPR006175">
    <property type="entry name" value="YjgF/YER057c/UK114"/>
</dbReference>
<dbReference type="eggNOG" id="KOG2316">
    <property type="taxonomic scope" value="Eukaryota"/>
</dbReference>
<evidence type="ECO:0000256" key="11">
    <source>
        <dbReference type="ARBA" id="ARBA00032849"/>
    </source>
</evidence>
<dbReference type="GeneID" id="27686045"/>
<evidence type="ECO:0000256" key="12">
    <source>
        <dbReference type="ARBA" id="ARBA00048108"/>
    </source>
</evidence>
<dbReference type="RefSeq" id="XP_016609994.1">
    <property type="nucleotide sequence ID" value="XM_016750750.1"/>
</dbReference>
<reference evidence="14 15" key="1">
    <citation type="submission" date="2009-08" db="EMBL/GenBank/DDBJ databases">
        <title>The Genome Sequence of Spizellomyces punctatus strain DAOM BR117.</title>
        <authorList>
            <consortium name="The Broad Institute Genome Sequencing Platform"/>
            <person name="Russ C."/>
            <person name="Cuomo C."/>
            <person name="Shea T."/>
            <person name="Young S.K."/>
            <person name="Zeng Q."/>
            <person name="Koehrsen M."/>
            <person name="Haas B."/>
            <person name="Borodovsky M."/>
            <person name="Guigo R."/>
            <person name="Alvarado L."/>
            <person name="Berlin A."/>
            <person name="Bochicchio J."/>
            <person name="Borenstein D."/>
            <person name="Chapman S."/>
            <person name="Chen Z."/>
            <person name="Engels R."/>
            <person name="Freedman E."/>
            <person name="Gellesch M."/>
            <person name="Goldberg J."/>
            <person name="Griggs A."/>
            <person name="Gujja S."/>
            <person name="Heiman D."/>
            <person name="Hepburn T."/>
            <person name="Howarth C."/>
            <person name="Jen D."/>
            <person name="Larson L."/>
            <person name="Lewis B."/>
            <person name="Mehta T."/>
            <person name="Park D."/>
            <person name="Pearson M."/>
            <person name="Roberts A."/>
            <person name="Saif S."/>
            <person name="Shenoy N."/>
            <person name="Sisk P."/>
            <person name="Stolte C."/>
            <person name="Sykes S."/>
            <person name="Thomson T."/>
            <person name="Walk T."/>
            <person name="White J."/>
            <person name="Yandava C."/>
            <person name="Burger G."/>
            <person name="Gray M.W."/>
            <person name="Holland P.W.H."/>
            <person name="King N."/>
            <person name="Lang F.B.F."/>
            <person name="Roger A.J."/>
            <person name="Ruiz-Trillo I."/>
            <person name="Lander E."/>
            <person name="Nusbaum C."/>
        </authorList>
    </citation>
    <scope>NUCLEOTIDE SEQUENCE [LARGE SCALE GENOMIC DNA]</scope>
    <source>
        <strain evidence="14 15">DAOM BR117</strain>
    </source>
</reference>
<keyword evidence="7" id="KW-0067">ATP-binding</keyword>
<evidence type="ECO:0000256" key="8">
    <source>
        <dbReference type="ARBA" id="ARBA00029814"/>
    </source>
</evidence>
<evidence type="ECO:0000256" key="10">
    <source>
        <dbReference type="ARBA" id="ARBA00031552"/>
    </source>
</evidence>
<dbReference type="FunFam" id="3.40.50.620:FF:000069">
    <property type="entry name" value="diphthine--ammonia ligase"/>
    <property type="match status" value="1"/>
</dbReference>
<proteinExistence type="inferred from homology"/>
<dbReference type="GO" id="GO:0017178">
    <property type="term" value="F:diphthine-ammonia ligase activity"/>
    <property type="evidence" value="ECO:0007669"/>
    <property type="project" value="UniProtKB-EC"/>
</dbReference>
<dbReference type="FunFam" id="3.90.1490.10:FF:000001">
    <property type="entry name" value="Diphthine--ammonia ligase"/>
    <property type="match status" value="1"/>
</dbReference>
<dbReference type="InParanoid" id="A0A0L0HM09"/>
<dbReference type="STRING" id="645134.A0A0L0HM09"/>
<evidence type="ECO:0000256" key="1">
    <source>
        <dbReference type="ARBA" id="ARBA00005156"/>
    </source>
</evidence>
<organism evidence="14 15">
    <name type="scientific">Spizellomyces punctatus (strain DAOM BR117)</name>
    <dbReference type="NCBI Taxonomy" id="645134"/>
    <lineage>
        <taxon>Eukaryota</taxon>
        <taxon>Fungi</taxon>
        <taxon>Fungi incertae sedis</taxon>
        <taxon>Chytridiomycota</taxon>
        <taxon>Chytridiomycota incertae sedis</taxon>
        <taxon>Chytridiomycetes</taxon>
        <taxon>Spizellomycetales</taxon>
        <taxon>Spizellomycetaceae</taxon>
        <taxon>Spizellomyces</taxon>
    </lineage>
</organism>
<dbReference type="SUPFAM" id="SSF55298">
    <property type="entry name" value="YjgF-like"/>
    <property type="match status" value="2"/>
</dbReference>
<evidence type="ECO:0000256" key="4">
    <source>
        <dbReference type="ARBA" id="ARBA00018426"/>
    </source>
</evidence>
<dbReference type="PANTHER" id="PTHR12196">
    <property type="entry name" value="DOMAIN OF UNKNOWN FUNCTION 71 DUF71 -CONTAINING PROTEIN"/>
    <property type="match status" value="1"/>
</dbReference>
<comment type="catalytic activity">
    <reaction evidence="12">
        <text>diphthine-[translation elongation factor 2] + NH4(+) + ATP = diphthamide-[translation elongation factor 2] + AMP + diphosphate + H(+)</text>
        <dbReference type="Rhea" id="RHEA:19753"/>
        <dbReference type="Rhea" id="RHEA-COMP:10172"/>
        <dbReference type="Rhea" id="RHEA-COMP:10174"/>
        <dbReference type="ChEBI" id="CHEBI:15378"/>
        <dbReference type="ChEBI" id="CHEBI:16692"/>
        <dbReference type="ChEBI" id="CHEBI:28938"/>
        <dbReference type="ChEBI" id="CHEBI:30616"/>
        <dbReference type="ChEBI" id="CHEBI:33019"/>
        <dbReference type="ChEBI" id="CHEBI:82696"/>
        <dbReference type="ChEBI" id="CHEBI:456215"/>
        <dbReference type="EC" id="6.3.1.14"/>
    </reaction>
</comment>
<dbReference type="CDD" id="cd01994">
    <property type="entry name" value="AANH_PF0828-like"/>
    <property type="match status" value="1"/>
</dbReference>
<evidence type="ECO:0000256" key="2">
    <source>
        <dbReference type="ARBA" id="ARBA00008496"/>
    </source>
</evidence>
<dbReference type="Gene3D" id="3.40.50.620">
    <property type="entry name" value="HUPs"/>
    <property type="match status" value="1"/>
</dbReference>
<keyword evidence="5" id="KW-0436">Ligase</keyword>
<gene>
    <name evidence="14" type="ORF">SPPG_02463</name>
</gene>
<keyword evidence="6" id="KW-0547">Nucleotide-binding</keyword>
<dbReference type="NCBIfam" id="TIGR00290">
    <property type="entry name" value="MJ0570_dom"/>
    <property type="match status" value="1"/>
</dbReference>
<dbReference type="InterPro" id="IPR030662">
    <property type="entry name" value="DPH6/MJ0570"/>
</dbReference>
<dbReference type="VEuPathDB" id="FungiDB:SPPG_02463"/>
<keyword evidence="15" id="KW-1185">Reference proteome</keyword>
<feature type="domain" description="Diphthamide synthase" evidence="13">
    <location>
        <begin position="1"/>
        <end position="232"/>
    </location>
</feature>
<comment type="similarity">
    <text evidence="2">Belongs to the Diphthine--ammonia ligase family.</text>
</comment>